<name>A0A0K8WAE4_BACLA</name>
<feature type="compositionally biased region" description="Polar residues" evidence="1">
    <location>
        <begin position="83"/>
        <end position="93"/>
    </location>
</feature>
<feature type="compositionally biased region" description="Low complexity" evidence="1">
    <location>
        <begin position="94"/>
        <end position="106"/>
    </location>
</feature>
<protein>
    <submittedName>
        <fullName evidence="3">Uncharacterized protein</fullName>
    </submittedName>
</protein>
<keyword evidence="2" id="KW-1133">Transmembrane helix</keyword>
<organism evidence="3">
    <name type="scientific">Bactrocera latifrons</name>
    <name type="common">Malaysian fruit fly</name>
    <name type="synonym">Chaetodacus latifrons</name>
    <dbReference type="NCBI Taxonomy" id="174628"/>
    <lineage>
        <taxon>Eukaryota</taxon>
        <taxon>Metazoa</taxon>
        <taxon>Ecdysozoa</taxon>
        <taxon>Arthropoda</taxon>
        <taxon>Hexapoda</taxon>
        <taxon>Insecta</taxon>
        <taxon>Pterygota</taxon>
        <taxon>Neoptera</taxon>
        <taxon>Endopterygota</taxon>
        <taxon>Diptera</taxon>
        <taxon>Brachycera</taxon>
        <taxon>Muscomorpha</taxon>
        <taxon>Tephritoidea</taxon>
        <taxon>Tephritidae</taxon>
        <taxon>Bactrocera</taxon>
        <taxon>Bactrocera</taxon>
    </lineage>
</organism>
<sequence>MKNFEYFDFEGILLLILTALNFVKTARRIYTYTQTLEILKHTVAHSYFVYLLERIDTHMHIYTFFGAPTRVNATTRERRTKTSRQAQGYTGVQSSNSSRSQPASKL</sequence>
<evidence type="ECO:0000256" key="1">
    <source>
        <dbReference type="SAM" id="MobiDB-lite"/>
    </source>
</evidence>
<proteinExistence type="predicted"/>
<gene>
    <name evidence="3" type="ORF">c3_g1_i1</name>
</gene>
<keyword evidence="2" id="KW-0812">Transmembrane</keyword>
<evidence type="ECO:0000256" key="2">
    <source>
        <dbReference type="SAM" id="Phobius"/>
    </source>
</evidence>
<evidence type="ECO:0000313" key="3">
    <source>
        <dbReference type="EMBL" id="JAI48062.1"/>
    </source>
</evidence>
<feature type="transmembrane region" description="Helical" evidence="2">
    <location>
        <begin position="6"/>
        <end position="23"/>
    </location>
</feature>
<dbReference type="EMBL" id="GDHF01004252">
    <property type="protein sequence ID" value="JAI48062.1"/>
    <property type="molecule type" value="Transcribed_RNA"/>
</dbReference>
<keyword evidence="2" id="KW-0472">Membrane</keyword>
<accession>A0A0K8WAE4</accession>
<reference evidence="3" key="1">
    <citation type="submission" date="2015-06" db="EMBL/GenBank/DDBJ databases">
        <authorList>
            <person name="Hoefler B.C."/>
            <person name="Straight P.D."/>
        </authorList>
    </citation>
    <scope>NUCLEOTIDE SEQUENCE</scope>
</reference>
<dbReference type="AlphaFoldDB" id="A0A0K8WAE4"/>
<feature type="region of interest" description="Disordered" evidence="1">
    <location>
        <begin position="73"/>
        <end position="106"/>
    </location>
</feature>